<organism evidence="3 4">
    <name type="scientific">Oceanibacterium hippocampi</name>
    <dbReference type="NCBI Taxonomy" id="745714"/>
    <lineage>
        <taxon>Bacteria</taxon>
        <taxon>Pseudomonadati</taxon>
        <taxon>Pseudomonadota</taxon>
        <taxon>Alphaproteobacteria</taxon>
        <taxon>Sneathiellales</taxon>
        <taxon>Sneathiellaceae</taxon>
        <taxon>Oceanibacterium</taxon>
    </lineage>
</organism>
<dbReference type="Proteomes" id="UP000193200">
    <property type="component" value="Unassembled WGS sequence"/>
</dbReference>
<evidence type="ECO:0000256" key="2">
    <source>
        <dbReference type="RuleBase" id="RU000363"/>
    </source>
</evidence>
<evidence type="ECO:0000256" key="1">
    <source>
        <dbReference type="ARBA" id="ARBA00006484"/>
    </source>
</evidence>
<comment type="similarity">
    <text evidence="1 2">Belongs to the short-chain dehydrogenases/reductases (SDR) family.</text>
</comment>
<dbReference type="PRINTS" id="PR00080">
    <property type="entry name" value="SDRFAMILY"/>
</dbReference>
<dbReference type="InterPro" id="IPR036291">
    <property type="entry name" value="NAD(P)-bd_dom_sf"/>
</dbReference>
<dbReference type="OrthoDB" id="9810734at2"/>
<dbReference type="PANTHER" id="PTHR42760">
    <property type="entry name" value="SHORT-CHAIN DEHYDROGENASES/REDUCTASES FAMILY MEMBER"/>
    <property type="match status" value="1"/>
</dbReference>
<dbReference type="Pfam" id="PF00106">
    <property type="entry name" value="adh_short"/>
    <property type="match status" value="1"/>
</dbReference>
<protein>
    <submittedName>
        <fullName evidence="3">Putative oxidoreductase</fullName>
        <ecNumber evidence="3">1.-.-.-</ecNumber>
    </submittedName>
</protein>
<dbReference type="InterPro" id="IPR002347">
    <property type="entry name" value="SDR_fam"/>
</dbReference>
<dbReference type="PANTHER" id="PTHR42760:SF40">
    <property type="entry name" value="3-OXOACYL-[ACYL-CARRIER-PROTEIN] REDUCTASE, CHLOROPLASTIC"/>
    <property type="match status" value="1"/>
</dbReference>
<dbReference type="InParanoid" id="A0A1Y5RAT4"/>
<dbReference type="EC" id="1.-.-.-" evidence="3"/>
<gene>
    <name evidence="3" type="ORF">OCH7691_00054</name>
</gene>
<keyword evidence="3" id="KW-0560">Oxidoreductase</keyword>
<dbReference type="EMBL" id="FWFR01000001">
    <property type="protein sequence ID" value="SLN10569.1"/>
    <property type="molecule type" value="Genomic_DNA"/>
</dbReference>
<dbReference type="PRINTS" id="PR00081">
    <property type="entry name" value="GDHRDH"/>
</dbReference>
<dbReference type="RefSeq" id="WP_085881433.1">
    <property type="nucleotide sequence ID" value="NZ_FWFR01000001.1"/>
</dbReference>
<reference evidence="3 4" key="1">
    <citation type="submission" date="2017-03" db="EMBL/GenBank/DDBJ databases">
        <authorList>
            <person name="Afonso C.L."/>
            <person name="Miller P.J."/>
            <person name="Scott M.A."/>
            <person name="Spackman E."/>
            <person name="Goraichik I."/>
            <person name="Dimitrov K.M."/>
            <person name="Suarez D.L."/>
            <person name="Swayne D.E."/>
        </authorList>
    </citation>
    <scope>NUCLEOTIDE SEQUENCE [LARGE SCALE GENOMIC DNA]</scope>
    <source>
        <strain evidence="3 4">CECT 7691</strain>
    </source>
</reference>
<keyword evidence="4" id="KW-1185">Reference proteome</keyword>
<dbReference type="SUPFAM" id="SSF51735">
    <property type="entry name" value="NAD(P)-binding Rossmann-fold domains"/>
    <property type="match status" value="1"/>
</dbReference>
<dbReference type="AlphaFoldDB" id="A0A1Y5RAT4"/>
<evidence type="ECO:0000313" key="4">
    <source>
        <dbReference type="Proteomes" id="UP000193200"/>
    </source>
</evidence>
<evidence type="ECO:0000313" key="3">
    <source>
        <dbReference type="EMBL" id="SLN10569.1"/>
    </source>
</evidence>
<name>A0A1Y5RAT4_9PROT</name>
<dbReference type="GO" id="GO:0016616">
    <property type="term" value="F:oxidoreductase activity, acting on the CH-OH group of donors, NAD or NADP as acceptor"/>
    <property type="evidence" value="ECO:0007669"/>
    <property type="project" value="TreeGrafter"/>
</dbReference>
<sequence length="251" mass="26444">MSELGGKVAWVTGAGSGIGAAGAEALAEAGALVVLSGRREDKLKEVAGRIEAAGGHAGIEVLDVSDKKAVAAVAGRIGKRHGRLDILVNSAGLNVPKRHWGDVDESGWDDVVHINLDGSFYTSNAVLPIMRRQGGGLMIQIASWAGRYVTFLTGPAYNAAKHAVVAMSASLNLEEGHNGIRSCAICPGEVATPIMAKRPVPPTEAEMARMLQIADLGRLIRYVATQPEHVCINEVLISPTWDRVSQAARKD</sequence>
<proteinExistence type="inferred from homology"/>
<dbReference type="Gene3D" id="3.40.50.720">
    <property type="entry name" value="NAD(P)-binding Rossmann-like Domain"/>
    <property type="match status" value="1"/>
</dbReference>
<dbReference type="GO" id="GO:0030497">
    <property type="term" value="P:fatty acid elongation"/>
    <property type="evidence" value="ECO:0007669"/>
    <property type="project" value="TreeGrafter"/>
</dbReference>
<accession>A0A1Y5RAT4</accession>